<comment type="subcellular location">
    <subcellularLocation>
        <location evidence="1">Cell membrane</location>
    </subcellularLocation>
</comment>
<keyword evidence="8" id="KW-1185">Reference proteome</keyword>
<dbReference type="GO" id="GO:0005886">
    <property type="term" value="C:plasma membrane"/>
    <property type="evidence" value="ECO:0007669"/>
    <property type="project" value="UniProtKB-SubCell"/>
</dbReference>
<protein>
    <submittedName>
        <fullName evidence="7">Glycosyltransferase</fullName>
        <ecNumber evidence="7">2.4.-.-</ecNumber>
    </submittedName>
</protein>
<evidence type="ECO:0000259" key="6">
    <source>
        <dbReference type="Pfam" id="PF00535"/>
    </source>
</evidence>
<dbReference type="RefSeq" id="WP_253331028.1">
    <property type="nucleotide sequence ID" value="NZ_JAMYXC010000103.1"/>
</dbReference>
<proteinExistence type="predicted"/>
<keyword evidence="3 7" id="KW-0328">Glycosyltransferase</keyword>
<dbReference type="Pfam" id="PF00535">
    <property type="entry name" value="Glycos_transf_2"/>
    <property type="match status" value="1"/>
</dbReference>
<reference evidence="7" key="1">
    <citation type="submission" date="2022-06" db="EMBL/GenBank/DDBJ databases">
        <title>Limimaricola sediminis sp. nov., isolated from an intertidal sediment.</title>
        <authorList>
            <person name="Shao X."/>
        </authorList>
    </citation>
    <scope>NUCLEOTIDE SEQUENCE</scope>
    <source>
        <strain evidence="7">ASW11-118</strain>
    </source>
</reference>
<dbReference type="EC" id="2.4.-.-" evidence="7"/>
<dbReference type="InterPro" id="IPR029044">
    <property type="entry name" value="Nucleotide-diphossugar_trans"/>
</dbReference>
<evidence type="ECO:0000256" key="2">
    <source>
        <dbReference type="ARBA" id="ARBA00022475"/>
    </source>
</evidence>
<evidence type="ECO:0000256" key="5">
    <source>
        <dbReference type="ARBA" id="ARBA00023136"/>
    </source>
</evidence>
<dbReference type="GO" id="GO:0016757">
    <property type="term" value="F:glycosyltransferase activity"/>
    <property type="evidence" value="ECO:0007669"/>
    <property type="project" value="UniProtKB-KW"/>
</dbReference>
<dbReference type="InterPro" id="IPR001173">
    <property type="entry name" value="Glyco_trans_2-like"/>
</dbReference>
<accession>A0A9X2FQN1</accession>
<name>A0A9X2FQN1_9RHOB</name>
<dbReference type="PANTHER" id="PTHR43646:SF2">
    <property type="entry name" value="GLYCOSYLTRANSFERASE 2-LIKE DOMAIN-CONTAINING PROTEIN"/>
    <property type="match status" value="1"/>
</dbReference>
<evidence type="ECO:0000313" key="8">
    <source>
        <dbReference type="Proteomes" id="UP001139477"/>
    </source>
</evidence>
<feature type="domain" description="Glycosyltransferase 2-like" evidence="6">
    <location>
        <begin position="20"/>
        <end position="150"/>
    </location>
</feature>
<keyword evidence="5" id="KW-0472">Membrane</keyword>
<comment type="caution">
    <text evidence="7">The sequence shown here is derived from an EMBL/GenBank/DDBJ whole genome shotgun (WGS) entry which is preliminary data.</text>
</comment>
<keyword evidence="2" id="KW-1003">Cell membrane</keyword>
<dbReference type="Proteomes" id="UP001139477">
    <property type="component" value="Unassembled WGS sequence"/>
</dbReference>
<evidence type="ECO:0000256" key="3">
    <source>
        <dbReference type="ARBA" id="ARBA00022676"/>
    </source>
</evidence>
<dbReference type="PANTHER" id="PTHR43646">
    <property type="entry name" value="GLYCOSYLTRANSFERASE"/>
    <property type="match status" value="1"/>
</dbReference>
<organism evidence="7 8">
    <name type="scientific">Limimaricola litoreus</name>
    <dbReference type="NCBI Taxonomy" id="2955316"/>
    <lineage>
        <taxon>Bacteria</taxon>
        <taxon>Pseudomonadati</taxon>
        <taxon>Pseudomonadota</taxon>
        <taxon>Alphaproteobacteria</taxon>
        <taxon>Rhodobacterales</taxon>
        <taxon>Paracoccaceae</taxon>
        <taxon>Limimaricola</taxon>
    </lineage>
</organism>
<sequence length="328" mass="35213">MRPRPEIFDHRAVAAARAVVIIPACNEAERIGVCLDALAAQEGREVCAIHVCVNNSRDDTAGIIRERARHHALPLVLSEVWLPSGGVGRARRWGHAFALRDSPAATALLSTDADCVAMPGWLGAMRRALESHPAVLGRIEPLNDLPPDLARTVRRGGEIEDSYMRLSMELALLLSGDGPDAIGLNTAGGANMGIRRDVYRAVGGFRPLPCREDRELIDRVLAAGHRPARIDAARVRASMRPDGRAPGGMADKIARRLAGRAASFDTALLPVAAMLSGSSGGPAYPSAPLSPAQAAREMPLLAAHVERLRRIGCPVARRRYLSRFVDRA</sequence>
<dbReference type="Gene3D" id="3.90.550.10">
    <property type="entry name" value="Spore Coat Polysaccharide Biosynthesis Protein SpsA, Chain A"/>
    <property type="match status" value="1"/>
</dbReference>
<evidence type="ECO:0000313" key="7">
    <source>
        <dbReference type="EMBL" id="MCP1168250.1"/>
    </source>
</evidence>
<dbReference type="SUPFAM" id="SSF53448">
    <property type="entry name" value="Nucleotide-diphospho-sugar transferases"/>
    <property type="match status" value="1"/>
</dbReference>
<keyword evidence="4 7" id="KW-0808">Transferase</keyword>
<dbReference type="AlphaFoldDB" id="A0A9X2FQN1"/>
<gene>
    <name evidence="7" type="ORF">NHG85_06885</name>
</gene>
<evidence type="ECO:0000256" key="1">
    <source>
        <dbReference type="ARBA" id="ARBA00004236"/>
    </source>
</evidence>
<evidence type="ECO:0000256" key="4">
    <source>
        <dbReference type="ARBA" id="ARBA00022679"/>
    </source>
</evidence>
<dbReference type="EMBL" id="JAMYXC010000103">
    <property type="protein sequence ID" value="MCP1168250.1"/>
    <property type="molecule type" value="Genomic_DNA"/>
</dbReference>